<proteinExistence type="predicted"/>
<dbReference type="InterPro" id="IPR001387">
    <property type="entry name" value="Cro/C1-type_HTH"/>
</dbReference>
<organism evidence="3 4">
    <name type="scientific">Streptomyces pharetrae CZA14</name>
    <dbReference type="NCBI Taxonomy" id="1144883"/>
    <lineage>
        <taxon>Bacteria</taxon>
        <taxon>Bacillati</taxon>
        <taxon>Actinomycetota</taxon>
        <taxon>Actinomycetes</taxon>
        <taxon>Kitasatosporales</taxon>
        <taxon>Streptomycetaceae</taxon>
        <taxon>Streptomyces</taxon>
    </lineage>
</organism>
<feature type="compositionally biased region" description="Basic and acidic residues" evidence="1">
    <location>
        <begin position="245"/>
        <end position="255"/>
    </location>
</feature>
<dbReference type="CDD" id="cd00093">
    <property type="entry name" value="HTH_XRE"/>
    <property type="match status" value="1"/>
</dbReference>
<dbReference type="RefSeq" id="WP_086169225.1">
    <property type="nucleotide sequence ID" value="NZ_MRYD01000044.1"/>
</dbReference>
<evidence type="ECO:0000259" key="2">
    <source>
        <dbReference type="PROSITE" id="PS50943"/>
    </source>
</evidence>
<dbReference type="SUPFAM" id="SSF47413">
    <property type="entry name" value="lambda repressor-like DNA-binding domains"/>
    <property type="match status" value="1"/>
</dbReference>
<feature type="region of interest" description="Disordered" evidence="1">
    <location>
        <begin position="203"/>
        <end position="324"/>
    </location>
</feature>
<evidence type="ECO:0000256" key="1">
    <source>
        <dbReference type="SAM" id="MobiDB-lite"/>
    </source>
</evidence>
<feature type="domain" description="HTH cro/C1-type" evidence="2">
    <location>
        <begin position="13"/>
        <end position="68"/>
    </location>
</feature>
<comment type="caution">
    <text evidence="3">The sequence shown here is derived from an EMBL/GenBank/DDBJ whole genome shotgun (WGS) entry which is preliminary data.</text>
</comment>
<reference evidence="3 4" key="1">
    <citation type="submission" date="2016-12" db="EMBL/GenBank/DDBJ databases">
        <title>Genome Mining:The Detection of Biosynthetic Gene Clusters to Aid in the Expression of Curamycin A produced by Streptomyces sp. strain CZA14.</title>
        <authorList>
            <person name="Durrell K.A."/>
            <person name="Kirby B.M."/>
            <person name="Khan W."/>
            <person name="Mthethwa T."/>
            <person name="Le Roes-Hill M."/>
        </authorList>
    </citation>
    <scope>NUCLEOTIDE SEQUENCE [LARGE SCALE GENOMIC DNA]</scope>
    <source>
        <strain evidence="3 4">CZA14</strain>
    </source>
</reference>
<protein>
    <recommendedName>
        <fullName evidence="2">HTH cro/C1-type domain-containing protein</fullName>
    </recommendedName>
</protein>
<evidence type="ECO:0000313" key="4">
    <source>
        <dbReference type="Proteomes" id="UP000194266"/>
    </source>
</evidence>
<feature type="region of interest" description="Disordered" evidence="1">
    <location>
        <begin position="81"/>
        <end position="184"/>
    </location>
</feature>
<dbReference type="EMBL" id="MRYD01000044">
    <property type="protein sequence ID" value="OSZ60343.1"/>
    <property type="molecule type" value="Genomic_DNA"/>
</dbReference>
<dbReference type="Proteomes" id="UP000194266">
    <property type="component" value="Unassembled WGS sequence"/>
</dbReference>
<dbReference type="Gene3D" id="1.10.260.40">
    <property type="entry name" value="lambda repressor-like DNA-binding domains"/>
    <property type="match status" value="1"/>
</dbReference>
<dbReference type="InterPro" id="IPR010982">
    <property type="entry name" value="Lambda_DNA-bd_dom_sf"/>
</dbReference>
<name>A0ABX3YMB3_9ACTN</name>
<accession>A0ABX3YMB3</accession>
<gene>
    <name evidence="3" type="ORF">OQI_11355</name>
</gene>
<keyword evidence="4" id="KW-1185">Reference proteome</keyword>
<evidence type="ECO:0000313" key="3">
    <source>
        <dbReference type="EMBL" id="OSZ60343.1"/>
    </source>
</evidence>
<feature type="compositionally biased region" description="Low complexity" evidence="1">
    <location>
        <begin position="166"/>
        <end position="175"/>
    </location>
</feature>
<feature type="compositionally biased region" description="Low complexity" evidence="1">
    <location>
        <begin position="262"/>
        <end position="276"/>
    </location>
</feature>
<feature type="region of interest" description="Disordered" evidence="1">
    <location>
        <begin position="446"/>
        <end position="487"/>
    </location>
</feature>
<sequence>MSEDFAGDFAALLRELKERSGLSYGVLAKRLHMSTSTLHRYCNGDAVPTDYAPVERLARLCKASPEELVELHRRWVVADAGRGRRPAASEVPPARRREGPAGGGQPDGPVEPVTDGPVEPVTDGPTEPVTDGRVEPVTDGPTEPVSEPKPEVMPGRPAEPLPGPQPEVVSEPSVRSPRRRRAALVAGAAAAVLGVVALVVNLPSGNPGEADAARRGPVGVASPDGGQRPSSMPPTSVPPSASGSPKEKREKKEKGGSGLSAGTGASSPSASASATPRPKDGERTTGVPLAVTTRPYTWETPCSQHYLIDSPPESVPPPPTEQDAPAWVASEKAVSAREQLVTLTVQGTGDETVVVESLQVRVVGRDAPLPWNDYTMGVGCGGDVPKRPFSIALDAARPTVEAAAGGRDFPFTVSESDVEVFQIMADASAYDVRWYLELTWTSGSRGGTLRIGDGDQPFRTSGNNGRPAYDFPLGDSGWGPAADDGGE</sequence>
<dbReference type="Pfam" id="PF13560">
    <property type="entry name" value="HTH_31"/>
    <property type="match status" value="1"/>
</dbReference>
<dbReference type="PROSITE" id="PS50943">
    <property type="entry name" value="HTH_CROC1"/>
    <property type="match status" value="1"/>
</dbReference>
<dbReference type="SMART" id="SM00530">
    <property type="entry name" value="HTH_XRE"/>
    <property type="match status" value="1"/>
</dbReference>